<dbReference type="AlphaFoldDB" id="A0AAD5SNI3"/>
<reference evidence="6" key="1">
    <citation type="submission" date="2020-05" db="EMBL/GenBank/DDBJ databases">
        <title>Phylogenomic resolution of chytrid fungi.</title>
        <authorList>
            <person name="Stajich J.E."/>
            <person name="Amses K."/>
            <person name="Simmons R."/>
            <person name="Seto K."/>
            <person name="Myers J."/>
            <person name="Bonds A."/>
            <person name="Quandt C.A."/>
            <person name="Barry K."/>
            <person name="Liu P."/>
            <person name="Grigoriev I."/>
            <person name="Longcore J.E."/>
            <person name="James T.Y."/>
        </authorList>
    </citation>
    <scope>NUCLEOTIDE SEQUENCE</scope>
    <source>
        <strain evidence="6">JEL0513</strain>
    </source>
</reference>
<comment type="similarity">
    <text evidence="4">Belongs to the protein kinase superfamily.</text>
</comment>
<keyword evidence="1 3" id="KW-0547">Nucleotide-binding</keyword>
<keyword evidence="4" id="KW-0723">Serine/threonine-protein kinase</keyword>
<evidence type="ECO:0000313" key="7">
    <source>
        <dbReference type="Proteomes" id="UP001211907"/>
    </source>
</evidence>
<dbReference type="InterPro" id="IPR017441">
    <property type="entry name" value="Protein_kinase_ATP_BS"/>
</dbReference>
<proteinExistence type="inferred from homology"/>
<dbReference type="Pfam" id="PF00069">
    <property type="entry name" value="Pkinase"/>
    <property type="match status" value="2"/>
</dbReference>
<evidence type="ECO:0000259" key="5">
    <source>
        <dbReference type="PROSITE" id="PS50011"/>
    </source>
</evidence>
<evidence type="ECO:0000256" key="4">
    <source>
        <dbReference type="RuleBase" id="RU000304"/>
    </source>
</evidence>
<evidence type="ECO:0000256" key="3">
    <source>
        <dbReference type="PROSITE-ProRule" id="PRU10141"/>
    </source>
</evidence>
<feature type="domain" description="Protein kinase" evidence="5">
    <location>
        <begin position="83"/>
        <end position="405"/>
    </location>
</feature>
<organism evidence="6 7">
    <name type="scientific">Physocladia obscura</name>
    <dbReference type="NCBI Taxonomy" id="109957"/>
    <lineage>
        <taxon>Eukaryota</taxon>
        <taxon>Fungi</taxon>
        <taxon>Fungi incertae sedis</taxon>
        <taxon>Chytridiomycota</taxon>
        <taxon>Chytridiomycota incertae sedis</taxon>
        <taxon>Chytridiomycetes</taxon>
        <taxon>Chytridiales</taxon>
        <taxon>Chytriomycetaceae</taxon>
        <taxon>Physocladia</taxon>
    </lineage>
</organism>
<protein>
    <recommendedName>
        <fullName evidence="5">Protein kinase domain-containing protein</fullName>
    </recommendedName>
</protein>
<comment type="caution">
    <text evidence="6">The sequence shown here is derived from an EMBL/GenBank/DDBJ whole genome shotgun (WGS) entry which is preliminary data.</text>
</comment>
<dbReference type="PANTHER" id="PTHR44167:SF24">
    <property type="entry name" value="SERINE_THREONINE-PROTEIN KINASE CHK2"/>
    <property type="match status" value="1"/>
</dbReference>
<name>A0AAD5SNI3_9FUNG</name>
<evidence type="ECO:0000313" key="6">
    <source>
        <dbReference type="EMBL" id="KAJ3088181.1"/>
    </source>
</evidence>
<gene>
    <name evidence="6" type="ORF">HK100_008129</name>
</gene>
<dbReference type="PROSITE" id="PS50011">
    <property type="entry name" value="PROTEIN_KINASE_DOM"/>
    <property type="match status" value="1"/>
</dbReference>
<dbReference type="GO" id="GO:0004674">
    <property type="term" value="F:protein serine/threonine kinase activity"/>
    <property type="evidence" value="ECO:0007669"/>
    <property type="project" value="UniProtKB-KW"/>
</dbReference>
<evidence type="ECO:0000256" key="2">
    <source>
        <dbReference type="ARBA" id="ARBA00022840"/>
    </source>
</evidence>
<dbReference type="InterPro" id="IPR000719">
    <property type="entry name" value="Prot_kinase_dom"/>
</dbReference>
<dbReference type="GO" id="GO:0005524">
    <property type="term" value="F:ATP binding"/>
    <property type="evidence" value="ECO:0007669"/>
    <property type="project" value="UniProtKB-UniRule"/>
</dbReference>
<dbReference type="GO" id="GO:0005737">
    <property type="term" value="C:cytoplasm"/>
    <property type="evidence" value="ECO:0007669"/>
    <property type="project" value="TreeGrafter"/>
</dbReference>
<dbReference type="Gene3D" id="3.30.200.20">
    <property type="entry name" value="Phosphorylase Kinase, domain 1"/>
    <property type="match status" value="1"/>
</dbReference>
<dbReference type="PROSITE" id="PS00108">
    <property type="entry name" value="PROTEIN_KINASE_ST"/>
    <property type="match status" value="1"/>
</dbReference>
<feature type="binding site" evidence="3">
    <location>
        <position position="111"/>
    </location>
    <ligand>
        <name>ATP</name>
        <dbReference type="ChEBI" id="CHEBI:30616"/>
    </ligand>
</feature>
<dbReference type="Gene3D" id="1.10.510.10">
    <property type="entry name" value="Transferase(Phosphotransferase) domain 1"/>
    <property type="match status" value="1"/>
</dbReference>
<dbReference type="InterPro" id="IPR011009">
    <property type="entry name" value="Kinase-like_dom_sf"/>
</dbReference>
<dbReference type="PANTHER" id="PTHR44167">
    <property type="entry name" value="OVARIAN-SPECIFIC SERINE/THREONINE-PROTEIN KINASE LOK-RELATED"/>
    <property type="match status" value="1"/>
</dbReference>
<keyword evidence="7" id="KW-1185">Reference proteome</keyword>
<keyword evidence="4" id="KW-0808">Transferase</keyword>
<dbReference type="SMART" id="SM00220">
    <property type="entry name" value="S_TKc"/>
    <property type="match status" value="1"/>
</dbReference>
<keyword evidence="4" id="KW-0418">Kinase</keyword>
<sequence length="409" mass="44796">MAAYSISFKTASTCSTCSNSSNSSEAITNQLHSKTEIILSASLAAIKLPAGKILYDGLSSENKARVAVAHAFAQSPAQLLVKYSIRRVIGFGSNGVVLAAVLNETTPVAIKIIYKKHAFATKLSSEIPSEIEILKNLNANSKNNGAILKYIADWQDANHFYLVTELFGSDWLSSTKSLASDQFSPVVFSARYNGTSTRVSLPFSAGSSDLWAWAYVHRAYAYESSHHEHTMLPIHPIKQIVKQLATTLSEMHTLGFYHGDIKLENVLVQSRGQIGPVVRLADYGHSKHTSFGIKSYGTQEISPPEFLRGSPYSFENLDGRVSDVFALGMLMYMLLNESGRLPSATIDTSAGRMGYEDLLNDDSGFYPFGLLDDFDVGGQSLLDGMCMVDPEQRMSIQQVLVHPWLSDVV</sequence>
<dbReference type="Proteomes" id="UP001211907">
    <property type="component" value="Unassembled WGS sequence"/>
</dbReference>
<keyword evidence="2 3" id="KW-0067">ATP-binding</keyword>
<dbReference type="GO" id="GO:0044773">
    <property type="term" value="P:mitotic DNA damage checkpoint signaling"/>
    <property type="evidence" value="ECO:0007669"/>
    <property type="project" value="TreeGrafter"/>
</dbReference>
<dbReference type="PROSITE" id="PS00107">
    <property type="entry name" value="PROTEIN_KINASE_ATP"/>
    <property type="match status" value="1"/>
</dbReference>
<dbReference type="GO" id="GO:0005634">
    <property type="term" value="C:nucleus"/>
    <property type="evidence" value="ECO:0007669"/>
    <property type="project" value="TreeGrafter"/>
</dbReference>
<evidence type="ECO:0000256" key="1">
    <source>
        <dbReference type="ARBA" id="ARBA00022741"/>
    </source>
</evidence>
<accession>A0AAD5SNI3</accession>
<dbReference type="InterPro" id="IPR008271">
    <property type="entry name" value="Ser/Thr_kinase_AS"/>
</dbReference>
<dbReference type="SUPFAM" id="SSF56112">
    <property type="entry name" value="Protein kinase-like (PK-like)"/>
    <property type="match status" value="1"/>
</dbReference>
<dbReference type="EMBL" id="JADGJH010003904">
    <property type="protein sequence ID" value="KAJ3088181.1"/>
    <property type="molecule type" value="Genomic_DNA"/>
</dbReference>